<dbReference type="GO" id="GO:0003700">
    <property type="term" value="F:DNA-binding transcription factor activity"/>
    <property type="evidence" value="ECO:0007669"/>
    <property type="project" value="TreeGrafter"/>
</dbReference>
<dbReference type="PANTHER" id="PTHR30146:SF153">
    <property type="entry name" value="LACTOSE OPERON REPRESSOR"/>
    <property type="match status" value="1"/>
</dbReference>
<dbReference type="InterPro" id="IPR010982">
    <property type="entry name" value="Lambda_DNA-bd_dom_sf"/>
</dbReference>
<evidence type="ECO:0000256" key="1">
    <source>
        <dbReference type="ARBA" id="ARBA00023015"/>
    </source>
</evidence>
<dbReference type="InterPro" id="IPR046335">
    <property type="entry name" value="LacI/GalR-like_sensor"/>
</dbReference>
<protein>
    <submittedName>
        <fullName evidence="5">LacI family DNA-binding transcriptional regulator</fullName>
    </submittedName>
</protein>
<evidence type="ECO:0000256" key="3">
    <source>
        <dbReference type="ARBA" id="ARBA00023163"/>
    </source>
</evidence>
<organism evidence="5">
    <name type="scientific">Microbacterium sp. LWS13-1.2</name>
    <dbReference type="NCBI Taxonomy" id="3135264"/>
    <lineage>
        <taxon>Bacteria</taxon>
        <taxon>Bacillati</taxon>
        <taxon>Actinomycetota</taxon>
        <taxon>Actinomycetes</taxon>
        <taxon>Micrococcales</taxon>
        <taxon>Microbacteriaceae</taxon>
        <taxon>Microbacterium</taxon>
    </lineage>
</organism>
<feature type="domain" description="HTH lacI-type" evidence="4">
    <location>
        <begin position="1"/>
        <end position="53"/>
    </location>
</feature>
<dbReference type="SUPFAM" id="SSF47413">
    <property type="entry name" value="lambda repressor-like DNA-binding domains"/>
    <property type="match status" value="1"/>
</dbReference>
<dbReference type="PANTHER" id="PTHR30146">
    <property type="entry name" value="LACI-RELATED TRANSCRIPTIONAL REPRESSOR"/>
    <property type="match status" value="1"/>
</dbReference>
<dbReference type="Pfam" id="PF13377">
    <property type="entry name" value="Peripla_BP_3"/>
    <property type="match status" value="1"/>
</dbReference>
<proteinExistence type="predicted"/>
<sequence length="335" mass="35921">MRDVAELAGVSGQTVSRVANRMGNVAKKTQERVEQAMAELGYRPNIAARALRSGEFRSIAVVAFDADSLGNVRTISAIGNEAARRNYAIELIQIQSAGGAFGAADFSWAMRRLGQEAVDGIILILETTDATAAALRMPDNVPVVIVDAGPDHRYPTVDTHQEQGAILAVDHLLELGHPTVWHVAGPPISNAAATRRHAWQSRLEVLGREVPTALPGDWTPESGYRAGLTLADHPEASAVFVANDQMALGVLRAFHEKGLAVPGGVSIVGFDDMAESAQFWPPLTTVRQQFALAGATAVELLVDEIEGREVAAGIRRIDTELVVRESTQRWGNASR</sequence>
<dbReference type="Pfam" id="PF00356">
    <property type="entry name" value="LacI"/>
    <property type="match status" value="1"/>
</dbReference>
<evidence type="ECO:0000259" key="4">
    <source>
        <dbReference type="PROSITE" id="PS50932"/>
    </source>
</evidence>
<dbReference type="SMART" id="SM00354">
    <property type="entry name" value="HTH_LACI"/>
    <property type="match status" value="1"/>
</dbReference>
<evidence type="ECO:0000313" key="5">
    <source>
        <dbReference type="EMBL" id="WZO35123.1"/>
    </source>
</evidence>
<accession>A0AAU6SDS7</accession>
<dbReference type="SUPFAM" id="SSF53822">
    <property type="entry name" value="Periplasmic binding protein-like I"/>
    <property type="match status" value="1"/>
</dbReference>
<dbReference type="GO" id="GO:0000976">
    <property type="term" value="F:transcription cis-regulatory region binding"/>
    <property type="evidence" value="ECO:0007669"/>
    <property type="project" value="TreeGrafter"/>
</dbReference>
<dbReference type="Gene3D" id="3.40.50.2300">
    <property type="match status" value="2"/>
</dbReference>
<dbReference type="CDD" id="cd01574">
    <property type="entry name" value="PBP1_LacI"/>
    <property type="match status" value="1"/>
</dbReference>
<gene>
    <name evidence="5" type="ORF">MRBLWS13_002803</name>
</gene>
<keyword evidence="2 5" id="KW-0238">DNA-binding</keyword>
<evidence type="ECO:0000256" key="2">
    <source>
        <dbReference type="ARBA" id="ARBA00023125"/>
    </source>
</evidence>
<reference evidence="5" key="1">
    <citation type="submission" date="2024-04" db="EMBL/GenBank/DDBJ databases">
        <authorList>
            <person name="Roder T."/>
            <person name="Oberhansli S."/>
            <person name="Kreuzer M."/>
        </authorList>
    </citation>
    <scope>NUCLEOTIDE SEQUENCE</scope>
    <source>
        <strain evidence="5">LWS13-1.2</strain>
    </source>
</reference>
<dbReference type="PROSITE" id="PS50932">
    <property type="entry name" value="HTH_LACI_2"/>
    <property type="match status" value="1"/>
</dbReference>
<keyword evidence="1" id="KW-0805">Transcription regulation</keyword>
<keyword evidence="3" id="KW-0804">Transcription</keyword>
<dbReference type="RefSeq" id="WP_349425957.1">
    <property type="nucleotide sequence ID" value="NZ_CP151632.1"/>
</dbReference>
<dbReference type="InterPro" id="IPR000843">
    <property type="entry name" value="HTH_LacI"/>
</dbReference>
<dbReference type="InterPro" id="IPR028082">
    <property type="entry name" value="Peripla_BP_I"/>
</dbReference>
<name>A0AAU6SDS7_9MICO</name>
<dbReference type="Gene3D" id="1.10.260.40">
    <property type="entry name" value="lambda repressor-like DNA-binding domains"/>
    <property type="match status" value="1"/>
</dbReference>
<dbReference type="CDD" id="cd01392">
    <property type="entry name" value="HTH_LacI"/>
    <property type="match status" value="1"/>
</dbReference>
<dbReference type="EMBL" id="CP151632">
    <property type="protein sequence ID" value="WZO35123.1"/>
    <property type="molecule type" value="Genomic_DNA"/>
</dbReference>
<dbReference type="AlphaFoldDB" id="A0AAU6SDS7"/>